<evidence type="ECO:0000256" key="1">
    <source>
        <dbReference type="SAM" id="Coils"/>
    </source>
</evidence>
<dbReference type="OrthoDB" id="5213630at2759"/>
<reference evidence="3" key="1">
    <citation type="submission" date="2016-03" db="EMBL/GenBank/DDBJ databases">
        <title>Draft genome sequence of Rosellinia necatrix.</title>
        <authorList>
            <person name="Kanematsu S."/>
        </authorList>
    </citation>
    <scope>NUCLEOTIDE SEQUENCE [LARGE SCALE GENOMIC DNA]</scope>
    <source>
        <strain evidence="3">W97</strain>
    </source>
</reference>
<feature type="compositionally biased region" description="Polar residues" evidence="2">
    <location>
        <begin position="18"/>
        <end position="31"/>
    </location>
</feature>
<protein>
    <submittedName>
        <fullName evidence="3">Uncharacterized protein</fullName>
    </submittedName>
</protein>
<keyword evidence="4" id="KW-1185">Reference proteome</keyword>
<accession>A0A1W2TTQ9</accession>
<dbReference type="OMA" id="SCANYCE"/>
<organism evidence="3">
    <name type="scientific">Rosellinia necatrix</name>
    <name type="common">White root-rot fungus</name>
    <dbReference type="NCBI Taxonomy" id="77044"/>
    <lineage>
        <taxon>Eukaryota</taxon>
        <taxon>Fungi</taxon>
        <taxon>Dikarya</taxon>
        <taxon>Ascomycota</taxon>
        <taxon>Pezizomycotina</taxon>
        <taxon>Sordariomycetes</taxon>
        <taxon>Xylariomycetidae</taxon>
        <taxon>Xylariales</taxon>
        <taxon>Xylariaceae</taxon>
        <taxon>Rosellinia</taxon>
    </lineage>
</organism>
<name>A0A1W2TTQ9_ROSNE</name>
<feature type="coiled-coil region" evidence="1">
    <location>
        <begin position="101"/>
        <end position="149"/>
    </location>
</feature>
<keyword evidence="1" id="KW-0175">Coiled coil</keyword>
<feature type="region of interest" description="Disordered" evidence="2">
    <location>
        <begin position="1"/>
        <end position="69"/>
    </location>
</feature>
<dbReference type="Proteomes" id="UP000054516">
    <property type="component" value="Unassembled WGS sequence"/>
</dbReference>
<evidence type="ECO:0000256" key="2">
    <source>
        <dbReference type="SAM" id="MobiDB-lite"/>
    </source>
</evidence>
<evidence type="ECO:0000313" key="3">
    <source>
        <dbReference type="EMBL" id="GAP91959.2"/>
    </source>
</evidence>
<feature type="compositionally biased region" description="Basic and acidic residues" evidence="2">
    <location>
        <begin position="48"/>
        <end position="57"/>
    </location>
</feature>
<gene>
    <name evidence="3" type="ORF">SAMD00023353_5700570</name>
</gene>
<sequence>MDSTDTDRRRQMKPGKQRGSSYIHGSNSKQAHNALVVAPESNLGQDPHFSEYDDKHHASPRASRGGSWLGGFSGVQRRVRDKDDQIVSEFERHIESLAGLLQQEKYEAAEQRKRIGELQQQLLESEEKYNILKRRNDKLQDHLDNDEAALGTQLPDEAILTKFRELMGQIKTWANKFCGGASQALIPTAVSSNGYSKELQYKVHQILPVVKSYEDYLNFLDSRKLRRTFVRGWIGYQVATTILRTPPPQKHPVDPNTDIWIPNPGIRRSIQELEQELLSTGHPIILGDFHHWRALTMSLFAQKYPDIPSEALEFMFEGAQDVLDFVNSDVNGEEATHKLFEHVFKPALELSKLLRRQRASWCVRFPQSNIGEDCLFDPNSMRDKNEDEDEARANNVYTHVWVDMVISPGLFKRGTIDGDRYDVEIVVEKAEVSCANYCE</sequence>
<proteinExistence type="predicted"/>
<evidence type="ECO:0000313" key="4">
    <source>
        <dbReference type="Proteomes" id="UP000054516"/>
    </source>
</evidence>
<dbReference type="EMBL" id="DF977502">
    <property type="protein sequence ID" value="GAP91959.2"/>
    <property type="molecule type" value="Genomic_DNA"/>
</dbReference>
<dbReference type="AlphaFoldDB" id="A0A1W2TTQ9"/>